<gene>
    <name evidence="1" type="ORF">BJX63DRAFT_381901</name>
</gene>
<comment type="caution">
    <text evidence="1">The sequence shown here is derived from an EMBL/GenBank/DDBJ whole genome shotgun (WGS) entry which is preliminary data.</text>
</comment>
<evidence type="ECO:0000313" key="1">
    <source>
        <dbReference type="EMBL" id="KAL2819387.1"/>
    </source>
</evidence>
<evidence type="ECO:0000313" key="2">
    <source>
        <dbReference type="Proteomes" id="UP001610334"/>
    </source>
</evidence>
<protein>
    <submittedName>
        <fullName evidence="1">Uncharacterized protein</fullName>
    </submittedName>
</protein>
<organism evidence="1 2">
    <name type="scientific">Aspergillus granulosus</name>
    <dbReference type="NCBI Taxonomy" id="176169"/>
    <lineage>
        <taxon>Eukaryota</taxon>
        <taxon>Fungi</taxon>
        <taxon>Dikarya</taxon>
        <taxon>Ascomycota</taxon>
        <taxon>Pezizomycotina</taxon>
        <taxon>Eurotiomycetes</taxon>
        <taxon>Eurotiomycetidae</taxon>
        <taxon>Eurotiales</taxon>
        <taxon>Aspergillaceae</taxon>
        <taxon>Aspergillus</taxon>
        <taxon>Aspergillus subgen. Nidulantes</taxon>
    </lineage>
</organism>
<keyword evidence="2" id="KW-1185">Reference proteome</keyword>
<reference evidence="1 2" key="1">
    <citation type="submission" date="2024-07" db="EMBL/GenBank/DDBJ databases">
        <title>Section-level genome sequencing and comparative genomics of Aspergillus sections Usti and Cavernicolus.</title>
        <authorList>
            <consortium name="Lawrence Berkeley National Laboratory"/>
            <person name="Nybo J.L."/>
            <person name="Vesth T.C."/>
            <person name="Theobald S."/>
            <person name="Frisvad J.C."/>
            <person name="Larsen T.O."/>
            <person name="Kjaerboelling I."/>
            <person name="Rothschild-Mancinelli K."/>
            <person name="Lyhne E.K."/>
            <person name="Kogle M.E."/>
            <person name="Barry K."/>
            <person name="Clum A."/>
            <person name="Na H."/>
            <person name="Ledsgaard L."/>
            <person name="Lin J."/>
            <person name="Lipzen A."/>
            <person name="Kuo A."/>
            <person name="Riley R."/>
            <person name="Mondo S."/>
            <person name="Labutti K."/>
            <person name="Haridas S."/>
            <person name="Pangalinan J."/>
            <person name="Salamov A.A."/>
            <person name="Simmons B.A."/>
            <person name="Magnuson J.K."/>
            <person name="Chen J."/>
            <person name="Drula E."/>
            <person name="Henrissat B."/>
            <person name="Wiebenga A."/>
            <person name="Lubbers R.J."/>
            <person name="Gomes A.C."/>
            <person name="Makela M.R."/>
            <person name="Stajich J."/>
            <person name="Grigoriev I.V."/>
            <person name="Mortensen U.H."/>
            <person name="De Vries R.P."/>
            <person name="Baker S.E."/>
            <person name="Andersen M.R."/>
        </authorList>
    </citation>
    <scope>NUCLEOTIDE SEQUENCE [LARGE SCALE GENOMIC DNA]</scope>
    <source>
        <strain evidence="1 2">CBS 588.65</strain>
    </source>
</reference>
<sequence length="58" mass="6046">MGLIFGLGGGLVVLIIVCVCFCRCRGVTRTTPSSGRPRSSRSNVTIKVDGELPVPGRG</sequence>
<accession>A0ABR4HXE1</accession>
<proteinExistence type="predicted"/>
<dbReference type="EMBL" id="JBFXLT010000010">
    <property type="protein sequence ID" value="KAL2819387.1"/>
    <property type="molecule type" value="Genomic_DNA"/>
</dbReference>
<dbReference type="Proteomes" id="UP001610334">
    <property type="component" value="Unassembled WGS sequence"/>
</dbReference>
<name>A0ABR4HXE1_9EURO</name>